<dbReference type="Proteomes" id="UP001148838">
    <property type="component" value="Unassembled WGS sequence"/>
</dbReference>
<organism evidence="1 2">
    <name type="scientific">Periplaneta americana</name>
    <name type="common">American cockroach</name>
    <name type="synonym">Blatta americana</name>
    <dbReference type="NCBI Taxonomy" id="6978"/>
    <lineage>
        <taxon>Eukaryota</taxon>
        <taxon>Metazoa</taxon>
        <taxon>Ecdysozoa</taxon>
        <taxon>Arthropoda</taxon>
        <taxon>Hexapoda</taxon>
        <taxon>Insecta</taxon>
        <taxon>Pterygota</taxon>
        <taxon>Neoptera</taxon>
        <taxon>Polyneoptera</taxon>
        <taxon>Dictyoptera</taxon>
        <taxon>Blattodea</taxon>
        <taxon>Blattoidea</taxon>
        <taxon>Blattidae</taxon>
        <taxon>Blattinae</taxon>
        <taxon>Periplaneta</taxon>
    </lineage>
</organism>
<evidence type="ECO:0000313" key="1">
    <source>
        <dbReference type="EMBL" id="KAJ4432535.1"/>
    </source>
</evidence>
<accession>A0ABQ8SEP5</accession>
<proteinExistence type="predicted"/>
<reference evidence="1 2" key="1">
    <citation type="journal article" date="2022" name="Allergy">
        <title>Genome assembly and annotation of Periplaneta americana reveal a comprehensive cockroach allergen profile.</title>
        <authorList>
            <person name="Wang L."/>
            <person name="Xiong Q."/>
            <person name="Saelim N."/>
            <person name="Wang L."/>
            <person name="Nong W."/>
            <person name="Wan A.T."/>
            <person name="Shi M."/>
            <person name="Liu X."/>
            <person name="Cao Q."/>
            <person name="Hui J.H.L."/>
            <person name="Sookrung N."/>
            <person name="Leung T.F."/>
            <person name="Tungtrongchitr A."/>
            <person name="Tsui S.K.W."/>
        </authorList>
    </citation>
    <scope>NUCLEOTIDE SEQUENCE [LARGE SCALE GENOMIC DNA]</scope>
    <source>
        <strain evidence="1">PWHHKU_190912</strain>
    </source>
</reference>
<sequence length="216" mass="23788">MIREDSNGNVQCAATVLQSPELNLARQIVTLVPPFVPSSSSRVTNEQCIKDSQHYLQELDSLALWALKNRLKIISAVNIGSVIHHLQIHNVIISNNKLLGKSRITEKGLELNGLHQLLVYADDVNMLGENLQTITENTGILLEASKESVLPTVLQSELNLARQIVTLVPPFVPSSSSRVTNEQCIRTASTTRQELDSLSGLKRINLKIISVVNIGR</sequence>
<name>A0ABQ8SEP5_PERAM</name>
<comment type="caution">
    <text evidence="1">The sequence shown here is derived from an EMBL/GenBank/DDBJ whole genome shotgun (WGS) entry which is preliminary data.</text>
</comment>
<protein>
    <submittedName>
        <fullName evidence="1">Uncharacterized protein</fullName>
    </submittedName>
</protein>
<evidence type="ECO:0000313" key="2">
    <source>
        <dbReference type="Proteomes" id="UP001148838"/>
    </source>
</evidence>
<gene>
    <name evidence="1" type="ORF">ANN_21158</name>
</gene>
<dbReference type="EMBL" id="JAJSOF020000029">
    <property type="protein sequence ID" value="KAJ4432535.1"/>
    <property type="molecule type" value="Genomic_DNA"/>
</dbReference>
<keyword evidence="2" id="KW-1185">Reference proteome</keyword>